<dbReference type="Pfam" id="PF01047">
    <property type="entry name" value="MarR"/>
    <property type="match status" value="1"/>
</dbReference>
<protein>
    <submittedName>
        <fullName evidence="5">MarR family transcriptional regulator</fullName>
    </submittedName>
</protein>
<dbReference type="AlphaFoldDB" id="A0A9E3LRV6"/>
<evidence type="ECO:0000259" key="4">
    <source>
        <dbReference type="PROSITE" id="PS50995"/>
    </source>
</evidence>
<dbReference type="InterPro" id="IPR000835">
    <property type="entry name" value="HTH_MarR-typ"/>
</dbReference>
<evidence type="ECO:0000256" key="1">
    <source>
        <dbReference type="ARBA" id="ARBA00023015"/>
    </source>
</evidence>
<feature type="domain" description="HTH marR-type" evidence="4">
    <location>
        <begin position="7"/>
        <end position="139"/>
    </location>
</feature>
<dbReference type="GO" id="GO:0003677">
    <property type="term" value="F:DNA binding"/>
    <property type="evidence" value="ECO:0007669"/>
    <property type="project" value="UniProtKB-KW"/>
</dbReference>
<sequence length="142" mass="16614">MSSQPMQETIGYQMVLVSKAHRNLVSTALAELGLYLGQEILLMHLWEKDGLTQSELTERLKIEPPTLTKMLNRMEKCGLLQRCRCSEDARSYRVYLTEAGQALQQPVHQLWHEVEKRILTNLTFEERLLFRRLLMQVRSNLT</sequence>
<dbReference type="InterPro" id="IPR011991">
    <property type="entry name" value="ArsR-like_HTH"/>
</dbReference>
<dbReference type="PANTHER" id="PTHR42756">
    <property type="entry name" value="TRANSCRIPTIONAL REGULATOR, MARR"/>
    <property type="match status" value="1"/>
</dbReference>
<evidence type="ECO:0000256" key="3">
    <source>
        <dbReference type="ARBA" id="ARBA00023163"/>
    </source>
</evidence>
<dbReference type="CDD" id="cd00090">
    <property type="entry name" value="HTH_ARSR"/>
    <property type="match status" value="1"/>
</dbReference>
<organism evidence="5 6">
    <name type="scientific">Pelatocladus maniniholoensis HA4357-MV3</name>
    <dbReference type="NCBI Taxonomy" id="1117104"/>
    <lineage>
        <taxon>Bacteria</taxon>
        <taxon>Bacillati</taxon>
        <taxon>Cyanobacteriota</taxon>
        <taxon>Cyanophyceae</taxon>
        <taxon>Nostocales</taxon>
        <taxon>Nostocaceae</taxon>
        <taxon>Pelatocladus</taxon>
    </lineage>
</organism>
<keyword evidence="1" id="KW-0805">Transcription regulation</keyword>
<evidence type="ECO:0000256" key="2">
    <source>
        <dbReference type="ARBA" id="ARBA00023125"/>
    </source>
</evidence>
<reference evidence="5" key="2">
    <citation type="journal article" date="2022" name="Microbiol. Resour. Announc.">
        <title>Metagenome Sequencing to Explore Phylogenomics of Terrestrial Cyanobacteria.</title>
        <authorList>
            <person name="Ward R.D."/>
            <person name="Stajich J.E."/>
            <person name="Johansen J.R."/>
            <person name="Huntemann M."/>
            <person name="Clum A."/>
            <person name="Foster B."/>
            <person name="Foster B."/>
            <person name="Roux S."/>
            <person name="Palaniappan K."/>
            <person name="Varghese N."/>
            <person name="Mukherjee S."/>
            <person name="Reddy T.B.K."/>
            <person name="Daum C."/>
            <person name="Copeland A."/>
            <person name="Chen I.A."/>
            <person name="Ivanova N.N."/>
            <person name="Kyrpides N.C."/>
            <person name="Shapiro N."/>
            <person name="Eloe-Fadrosh E.A."/>
            <person name="Pietrasiak N."/>
        </authorList>
    </citation>
    <scope>NUCLEOTIDE SEQUENCE</scope>
    <source>
        <strain evidence="5">HA4357-MV3</strain>
    </source>
</reference>
<name>A0A9E3LRV6_9NOST</name>
<dbReference type="GO" id="GO:0003700">
    <property type="term" value="F:DNA-binding transcription factor activity"/>
    <property type="evidence" value="ECO:0007669"/>
    <property type="project" value="InterPro"/>
</dbReference>
<gene>
    <name evidence="5" type="ORF">KME28_03780</name>
</gene>
<comment type="caution">
    <text evidence="5">The sequence shown here is derived from an EMBL/GenBank/DDBJ whole genome shotgun (WGS) entry which is preliminary data.</text>
</comment>
<evidence type="ECO:0000313" key="6">
    <source>
        <dbReference type="Proteomes" id="UP000813215"/>
    </source>
</evidence>
<dbReference type="PRINTS" id="PR00598">
    <property type="entry name" value="HTHMARR"/>
</dbReference>
<dbReference type="Proteomes" id="UP000813215">
    <property type="component" value="Unassembled WGS sequence"/>
</dbReference>
<evidence type="ECO:0000313" key="5">
    <source>
        <dbReference type="EMBL" id="MBW4430873.1"/>
    </source>
</evidence>
<dbReference type="PANTHER" id="PTHR42756:SF1">
    <property type="entry name" value="TRANSCRIPTIONAL REPRESSOR OF EMRAB OPERON"/>
    <property type="match status" value="1"/>
</dbReference>
<dbReference type="PROSITE" id="PS50995">
    <property type="entry name" value="HTH_MARR_2"/>
    <property type="match status" value="1"/>
</dbReference>
<dbReference type="InterPro" id="IPR036388">
    <property type="entry name" value="WH-like_DNA-bd_sf"/>
</dbReference>
<dbReference type="Gene3D" id="1.10.10.10">
    <property type="entry name" value="Winged helix-like DNA-binding domain superfamily/Winged helix DNA-binding domain"/>
    <property type="match status" value="1"/>
</dbReference>
<keyword evidence="3" id="KW-0804">Transcription</keyword>
<reference evidence="5" key="1">
    <citation type="submission" date="2021-05" db="EMBL/GenBank/DDBJ databases">
        <authorList>
            <person name="Pietrasiak N."/>
            <person name="Ward R."/>
            <person name="Stajich J.E."/>
            <person name="Kurbessoian T."/>
        </authorList>
    </citation>
    <scope>NUCLEOTIDE SEQUENCE</scope>
    <source>
        <strain evidence="5">HA4357-MV3</strain>
    </source>
</reference>
<keyword evidence="2" id="KW-0238">DNA-binding</keyword>
<accession>A0A9E3LRV6</accession>
<proteinExistence type="predicted"/>
<dbReference type="EMBL" id="JAHHHW010000036">
    <property type="protein sequence ID" value="MBW4430873.1"/>
    <property type="molecule type" value="Genomic_DNA"/>
</dbReference>
<dbReference type="SMART" id="SM00347">
    <property type="entry name" value="HTH_MARR"/>
    <property type="match status" value="1"/>
</dbReference>
<dbReference type="InterPro" id="IPR036390">
    <property type="entry name" value="WH_DNA-bd_sf"/>
</dbReference>
<dbReference type="SUPFAM" id="SSF46785">
    <property type="entry name" value="Winged helix' DNA-binding domain"/>
    <property type="match status" value="1"/>
</dbReference>